<dbReference type="Gene3D" id="3.90.226.10">
    <property type="entry name" value="2-enoyl-CoA Hydratase, Chain A, domain 1"/>
    <property type="match status" value="1"/>
</dbReference>
<keyword evidence="4" id="KW-0456">Lyase</keyword>
<name>T1CLB6_9ZZZZ</name>
<feature type="non-terminal residue" evidence="4">
    <location>
        <position position="137"/>
    </location>
</feature>
<keyword evidence="2" id="KW-0576">Peroxisome</keyword>
<dbReference type="InterPro" id="IPR051053">
    <property type="entry name" value="ECH/Chromodomain_protein"/>
</dbReference>
<dbReference type="Pfam" id="PF00378">
    <property type="entry name" value="ECH_1"/>
    <property type="match status" value="1"/>
</dbReference>
<keyword evidence="3" id="KW-0413">Isomerase</keyword>
<evidence type="ECO:0000256" key="1">
    <source>
        <dbReference type="ARBA" id="ARBA00004275"/>
    </source>
</evidence>
<dbReference type="GO" id="GO:0005777">
    <property type="term" value="C:peroxisome"/>
    <property type="evidence" value="ECO:0007669"/>
    <property type="project" value="UniProtKB-SubCell"/>
</dbReference>
<dbReference type="InterPro" id="IPR001753">
    <property type="entry name" value="Enoyl-CoA_hydra/iso"/>
</dbReference>
<comment type="caution">
    <text evidence="4">The sequence shown here is derived from an EMBL/GenBank/DDBJ whole genome shotgun (WGS) entry which is preliminary data.</text>
</comment>
<sequence>MLCPPFSKPLVCAGARRDRGHGVTLLLHCDLVIAAQRSTRLMLSFVSLGLVPEAASTLLLPRLLGQQRAAALLLLGEPLDARTAEAWGLVNRVVDDADLMQEAREVADALAPASRGAQAHQAAAAARSAGPGARAHG</sequence>
<accession>T1CLB6</accession>
<dbReference type="SUPFAM" id="SSF52096">
    <property type="entry name" value="ClpP/crotonase"/>
    <property type="match status" value="1"/>
</dbReference>
<dbReference type="GO" id="GO:0016829">
    <property type="term" value="F:lyase activity"/>
    <property type="evidence" value="ECO:0007669"/>
    <property type="project" value="UniProtKB-KW"/>
</dbReference>
<dbReference type="PANTHER" id="PTHR43684:SF1">
    <property type="entry name" value="ENOYL-COA DELTA ISOMERASE 2"/>
    <property type="match status" value="1"/>
</dbReference>
<dbReference type="EC" id="4.1.1.41" evidence="4"/>
<dbReference type="EMBL" id="AUZX01005193">
    <property type="protein sequence ID" value="EQD68724.1"/>
    <property type="molecule type" value="Genomic_DNA"/>
</dbReference>
<protein>
    <submittedName>
        <fullName evidence="4">Crotonase, core domain protein</fullName>
        <ecNumber evidence="4">4.1.1.41</ecNumber>
    </submittedName>
</protein>
<gene>
    <name evidence="4" type="ORF">B1A_07185</name>
</gene>
<comment type="subcellular location">
    <subcellularLocation>
        <location evidence="1">Peroxisome</location>
    </subcellularLocation>
</comment>
<reference evidence="4" key="2">
    <citation type="journal article" date="2014" name="ISME J.">
        <title>Microbial stratification in low pH oxic and suboxic macroscopic growths along an acid mine drainage.</title>
        <authorList>
            <person name="Mendez-Garcia C."/>
            <person name="Mesa V."/>
            <person name="Sprenger R.R."/>
            <person name="Richter M."/>
            <person name="Diez M.S."/>
            <person name="Solano J."/>
            <person name="Bargiela R."/>
            <person name="Golyshina O.V."/>
            <person name="Manteca A."/>
            <person name="Ramos J.L."/>
            <person name="Gallego J.R."/>
            <person name="Llorente I."/>
            <person name="Martins Dos Santos V.A."/>
            <person name="Jensen O.N."/>
            <person name="Pelaez A.I."/>
            <person name="Sanchez J."/>
            <person name="Ferrer M."/>
        </authorList>
    </citation>
    <scope>NUCLEOTIDE SEQUENCE</scope>
</reference>
<evidence type="ECO:0000256" key="3">
    <source>
        <dbReference type="ARBA" id="ARBA00023235"/>
    </source>
</evidence>
<dbReference type="InterPro" id="IPR029045">
    <property type="entry name" value="ClpP/crotonase-like_dom_sf"/>
</dbReference>
<reference evidence="4" key="1">
    <citation type="submission" date="2013-08" db="EMBL/GenBank/DDBJ databases">
        <authorList>
            <person name="Mendez C."/>
            <person name="Richter M."/>
            <person name="Ferrer M."/>
            <person name="Sanchez J."/>
        </authorList>
    </citation>
    <scope>NUCLEOTIDE SEQUENCE</scope>
</reference>
<dbReference type="AlphaFoldDB" id="T1CLB6"/>
<proteinExistence type="predicted"/>
<dbReference type="GO" id="GO:0004165">
    <property type="term" value="F:delta(3)-delta(2)-enoyl-CoA isomerase activity"/>
    <property type="evidence" value="ECO:0007669"/>
    <property type="project" value="UniProtKB-ARBA"/>
</dbReference>
<organism evidence="4">
    <name type="scientific">mine drainage metagenome</name>
    <dbReference type="NCBI Taxonomy" id="410659"/>
    <lineage>
        <taxon>unclassified sequences</taxon>
        <taxon>metagenomes</taxon>
        <taxon>ecological metagenomes</taxon>
    </lineage>
</organism>
<evidence type="ECO:0000256" key="2">
    <source>
        <dbReference type="ARBA" id="ARBA00023140"/>
    </source>
</evidence>
<dbReference type="CDD" id="cd06558">
    <property type="entry name" value="crotonase-like"/>
    <property type="match status" value="1"/>
</dbReference>
<dbReference type="PANTHER" id="PTHR43684">
    <property type="match status" value="1"/>
</dbReference>
<evidence type="ECO:0000313" key="4">
    <source>
        <dbReference type="EMBL" id="EQD68724.1"/>
    </source>
</evidence>